<evidence type="ECO:0000256" key="1">
    <source>
        <dbReference type="ARBA" id="ARBA00010923"/>
    </source>
</evidence>
<dbReference type="Pfam" id="PF01420">
    <property type="entry name" value="Methylase_S"/>
    <property type="match status" value="2"/>
</dbReference>
<dbReference type="EMBL" id="NVYO01000001">
    <property type="protein sequence ID" value="PBQ22520.1"/>
    <property type="molecule type" value="Genomic_DNA"/>
</dbReference>
<evidence type="ECO:0000256" key="2">
    <source>
        <dbReference type="ARBA" id="ARBA00022747"/>
    </source>
</evidence>
<dbReference type="InterPro" id="IPR052021">
    <property type="entry name" value="Type-I_RS_S_subunit"/>
</dbReference>
<feature type="domain" description="Type I restriction modification DNA specificity" evidence="4">
    <location>
        <begin position="207"/>
        <end position="383"/>
    </location>
</feature>
<proteinExistence type="inferred from homology"/>
<keyword evidence="5" id="KW-0540">Nuclease</keyword>
<dbReference type="AlphaFoldDB" id="A0A2A3TUJ9"/>
<dbReference type="SUPFAM" id="SSF116734">
    <property type="entry name" value="DNA methylase specificity domain"/>
    <property type="match status" value="2"/>
</dbReference>
<dbReference type="RefSeq" id="WP_096109486.1">
    <property type="nucleotide sequence ID" value="NZ_NVYO01000001.1"/>
</dbReference>
<protein>
    <submittedName>
        <fullName evidence="5">Restriction endonuclease subunit S</fullName>
    </submittedName>
</protein>
<evidence type="ECO:0000256" key="3">
    <source>
        <dbReference type="ARBA" id="ARBA00023125"/>
    </source>
</evidence>
<dbReference type="GO" id="GO:0003677">
    <property type="term" value="F:DNA binding"/>
    <property type="evidence" value="ECO:0007669"/>
    <property type="project" value="UniProtKB-KW"/>
</dbReference>
<reference evidence="5 6" key="1">
    <citation type="submission" date="2017-09" db="EMBL/GenBank/DDBJ databases">
        <title>Genome sequence of Lactobacillus brevis D7.</title>
        <authorList>
            <person name="Kwon M.-S."/>
            <person name="Lim S.K."/>
            <person name="Choi H.-J."/>
        </authorList>
    </citation>
    <scope>NUCLEOTIDE SEQUENCE [LARGE SCALE GENOMIC DNA]</scope>
    <source>
        <strain evidence="5 6">D7</strain>
    </source>
</reference>
<name>A0A2A3TUJ9_LEVBR</name>
<dbReference type="Proteomes" id="UP000217918">
    <property type="component" value="Unassembled WGS sequence"/>
</dbReference>
<dbReference type="CDD" id="cd17494">
    <property type="entry name" value="RMtype1_S_Sma198ORF994P-TRD2-CR2_like"/>
    <property type="match status" value="1"/>
</dbReference>
<dbReference type="PANTHER" id="PTHR30408:SF12">
    <property type="entry name" value="TYPE I RESTRICTION ENZYME MJAVIII SPECIFICITY SUBUNIT"/>
    <property type="match status" value="1"/>
</dbReference>
<keyword evidence="3" id="KW-0238">DNA-binding</keyword>
<keyword evidence="5" id="KW-0255">Endonuclease</keyword>
<evidence type="ECO:0000313" key="6">
    <source>
        <dbReference type="Proteomes" id="UP000217918"/>
    </source>
</evidence>
<dbReference type="InterPro" id="IPR044946">
    <property type="entry name" value="Restrct_endonuc_typeI_TRD_sf"/>
</dbReference>
<dbReference type="CDD" id="cd17521">
    <property type="entry name" value="RMtype1_S_Sau13435ORF2165P_TRD2-CR2_like"/>
    <property type="match status" value="1"/>
</dbReference>
<organism evidence="5 6">
    <name type="scientific">Levilactobacillus brevis</name>
    <name type="common">Lactobacillus brevis</name>
    <dbReference type="NCBI Taxonomy" id="1580"/>
    <lineage>
        <taxon>Bacteria</taxon>
        <taxon>Bacillati</taxon>
        <taxon>Bacillota</taxon>
        <taxon>Bacilli</taxon>
        <taxon>Lactobacillales</taxon>
        <taxon>Lactobacillaceae</taxon>
        <taxon>Levilactobacillus</taxon>
    </lineage>
</organism>
<dbReference type="PANTHER" id="PTHR30408">
    <property type="entry name" value="TYPE-1 RESTRICTION ENZYME ECOKI SPECIFICITY PROTEIN"/>
    <property type="match status" value="1"/>
</dbReference>
<gene>
    <name evidence="5" type="ORF">CNR29_00210</name>
</gene>
<dbReference type="GO" id="GO:0004519">
    <property type="term" value="F:endonuclease activity"/>
    <property type="evidence" value="ECO:0007669"/>
    <property type="project" value="UniProtKB-KW"/>
</dbReference>
<comment type="caution">
    <text evidence="5">The sequence shown here is derived from an EMBL/GenBank/DDBJ whole genome shotgun (WGS) entry which is preliminary data.</text>
</comment>
<keyword evidence="5" id="KW-0378">Hydrolase</keyword>
<accession>A0A2A3TUJ9</accession>
<feature type="domain" description="Type I restriction modification DNA specificity" evidence="4">
    <location>
        <begin position="15"/>
        <end position="175"/>
    </location>
</feature>
<dbReference type="GO" id="GO:0009307">
    <property type="term" value="P:DNA restriction-modification system"/>
    <property type="evidence" value="ECO:0007669"/>
    <property type="project" value="UniProtKB-KW"/>
</dbReference>
<comment type="similarity">
    <text evidence="1">Belongs to the type-I restriction system S methylase family.</text>
</comment>
<dbReference type="InterPro" id="IPR000055">
    <property type="entry name" value="Restrct_endonuc_typeI_TRD"/>
</dbReference>
<evidence type="ECO:0000259" key="4">
    <source>
        <dbReference type="Pfam" id="PF01420"/>
    </source>
</evidence>
<sequence length="398" mass="45233">MSKREPKIRFRGFTDEWEQRKLGDEVQIIMGQSPSSENYTDNPSDHILVQGNADMKNGYVFPRLWTTQVTKQAVKGDLILSVRAPVGDIGKTDYDVVLGRGVSAIKGNEFIFQQLGKMKLDGYWAKYSTGSTFESINSNDIKTATIFSPNMKEQNKIGLLFKVMDNLITARQKQLDLLKEQKKGFLQKMFPKAGETVPEIRFAGFADDWKQRKLGDLASSFEYGLNASATEYDGENKYIRITDIDDSSHGFIQSGLTSPNTDLTAEENYLLREGDVLFARTGASVGKTYHYKVEDGHIYYAGFLIRARIRPDFDSEFVFQNTVTAKYENFICVTSQRSGQPGVNAQEYAKFELSVPSLSEQRKIGHFFEKIDNTITLHQQKVDILKELKRGFLQQMFI</sequence>
<keyword evidence="2" id="KW-0680">Restriction system</keyword>
<evidence type="ECO:0000313" key="5">
    <source>
        <dbReference type="EMBL" id="PBQ22520.1"/>
    </source>
</evidence>
<dbReference type="Gene3D" id="3.90.220.20">
    <property type="entry name" value="DNA methylase specificity domains"/>
    <property type="match status" value="2"/>
</dbReference>